<dbReference type="InterPro" id="IPR054566">
    <property type="entry name" value="ManC/GMP-like_b-helix"/>
</dbReference>
<dbReference type="SUPFAM" id="SSF53448">
    <property type="entry name" value="Nucleotide-diphospho-sugar transferases"/>
    <property type="match status" value="1"/>
</dbReference>
<name>A0A1B0ZJK0_9MICO</name>
<dbReference type="Pfam" id="PF00483">
    <property type="entry name" value="NTP_transferase"/>
    <property type="match status" value="1"/>
</dbReference>
<dbReference type="EMBL" id="CP012117">
    <property type="protein sequence ID" value="ANP28103.1"/>
    <property type="molecule type" value="Genomic_DNA"/>
</dbReference>
<dbReference type="RefSeq" id="WP_065248157.1">
    <property type="nucleotide sequence ID" value="NZ_CP012117.1"/>
</dbReference>
<dbReference type="CDD" id="cd02509">
    <property type="entry name" value="GDP-M1P_Guanylyltransferase"/>
    <property type="match status" value="1"/>
</dbReference>
<sequence>MTTSSPFIPVIPAGGSGTRLWPLSRQSHPKFLLDLEGNGASLLVNTLERLAPLSSARPIIVTGRAHREAVAAQVGDGAQILSEPSGKNSMPAIAWAAALAEREHPGAIIGSFAADHVIAPKEDFWKGVYSAIAAAELGYLATIGIEPTSASSAFGYIETCPSDAADEDAIALRSAGALNVARFVEKPDAATATEFVRSGRFMWNAGMFVVKARVLLEALDDLHPEISDAARALALEETGGELSGEGEAIWASLEPIAIDHALAEPLASRGAVAVVPASFAWDDIGDFRALARVVRGEKETDGELGVAGTAKVVSVDSRARVYSNSERPIALVGLDGISVVEAGDVLLVVDEAKAQDVGALVKRLEAEGLEGLL</sequence>
<dbReference type="SUPFAM" id="SSF159283">
    <property type="entry name" value="Guanosine diphospho-D-mannose pyrophosphorylase/mannose-6-phosphate isomerase linker domain"/>
    <property type="match status" value="1"/>
</dbReference>
<dbReference type="PATRIC" id="fig|1630135.4.peg.1555"/>
<dbReference type="STRING" id="1630135.DAD186_15530"/>
<dbReference type="InterPro" id="IPR029044">
    <property type="entry name" value="Nucleotide-diphossugar_trans"/>
</dbReference>
<accession>A0A1B0ZJK0</accession>
<dbReference type="GO" id="GO:0016853">
    <property type="term" value="F:isomerase activity"/>
    <property type="evidence" value="ECO:0007669"/>
    <property type="project" value="UniProtKB-KW"/>
</dbReference>
<organism evidence="3 4">
    <name type="scientific">Dermabacter vaginalis</name>
    <dbReference type="NCBI Taxonomy" id="1630135"/>
    <lineage>
        <taxon>Bacteria</taxon>
        <taxon>Bacillati</taxon>
        <taxon>Actinomycetota</taxon>
        <taxon>Actinomycetes</taxon>
        <taxon>Micrococcales</taxon>
        <taxon>Dermabacteraceae</taxon>
        <taxon>Dermabacter</taxon>
    </lineage>
</organism>
<dbReference type="GO" id="GO:0004475">
    <property type="term" value="F:mannose-1-phosphate guanylyltransferase (GTP) activity"/>
    <property type="evidence" value="ECO:0007669"/>
    <property type="project" value="InterPro"/>
</dbReference>
<dbReference type="GO" id="GO:0009298">
    <property type="term" value="P:GDP-mannose biosynthetic process"/>
    <property type="evidence" value="ECO:0007669"/>
    <property type="project" value="TreeGrafter"/>
</dbReference>
<evidence type="ECO:0000313" key="4">
    <source>
        <dbReference type="Proteomes" id="UP000092596"/>
    </source>
</evidence>
<protein>
    <submittedName>
        <fullName evidence="3">Mannose-1-phosphate guanylyltransferase/mannose-6-phosphate isomerase</fullName>
    </submittedName>
</protein>
<evidence type="ECO:0000313" key="3">
    <source>
        <dbReference type="EMBL" id="ANP28103.1"/>
    </source>
</evidence>
<dbReference type="KEGG" id="dva:DAD186_15530"/>
<keyword evidence="3" id="KW-0808">Transferase</keyword>
<reference evidence="3 4" key="1">
    <citation type="submission" date="2015-06" db="EMBL/GenBank/DDBJ databases">
        <title>Investigation of pathophysiology for high-risk pregnancy and development of treatment modality based on it.</title>
        <authorList>
            <person name="Kim B.-C."/>
            <person name="Lim S."/>
        </authorList>
    </citation>
    <scope>NUCLEOTIDE SEQUENCE [LARGE SCALE GENOMIC DNA]</scope>
    <source>
        <strain evidence="3 4">AD1-86</strain>
    </source>
</reference>
<dbReference type="InterPro" id="IPR005835">
    <property type="entry name" value="NTP_transferase_dom"/>
</dbReference>
<keyword evidence="3" id="KW-0548">Nucleotidyltransferase</keyword>
<evidence type="ECO:0000259" key="1">
    <source>
        <dbReference type="Pfam" id="PF00483"/>
    </source>
</evidence>
<dbReference type="InterPro" id="IPR049577">
    <property type="entry name" value="GMPP_N"/>
</dbReference>
<dbReference type="InterPro" id="IPR051161">
    <property type="entry name" value="Mannose-6P_isomerase_type2"/>
</dbReference>
<proteinExistence type="predicted"/>
<dbReference type="PANTHER" id="PTHR46390:SF1">
    <property type="entry name" value="MANNOSE-1-PHOSPHATE GUANYLYLTRANSFERASE"/>
    <property type="match status" value="1"/>
</dbReference>
<dbReference type="Pfam" id="PF22640">
    <property type="entry name" value="ManC_GMP_beta-helix"/>
    <property type="match status" value="1"/>
</dbReference>
<evidence type="ECO:0000259" key="2">
    <source>
        <dbReference type="Pfam" id="PF22640"/>
    </source>
</evidence>
<feature type="domain" description="Nucleotidyl transferase" evidence="1">
    <location>
        <begin position="9"/>
        <end position="294"/>
    </location>
</feature>
<dbReference type="Gene3D" id="3.90.550.10">
    <property type="entry name" value="Spore Coat Polysaccharide Biosynthesis Protein SpsA, Chain A"/>
    <property type="match status" value="1"/>
</dbReference>
<dbReference type="Proteomes" id="UP000092596">
    <property type="component" value="Chromosome"/>
</dbReference>
<feature type="domain" description="MannoseP isomerase/GMP-like beta-helix" evidence="2">
    <location>
        <begin position="311"/>
        <end position="364"/>
    </location>
</feature>
<dbReference type="AlphaFoldDB" id="A0A1B0ZJK0"/>
<dbReference type="PANTHER" id="PTHR46390">
    <property type="entry name" value="MANNOSE-1-PHOSPHATE GUANYLYLTRANSFERASE"/>
    <property type="match status" value="1"/>
</dbReference>
<gene>
    <name evidence="3" type="ORF">DAD186_15530</name>
</gene>
<keyword evidence="3" id="KW-0413">Isomerase</keyword>